<dbReference type="PANTHER" id="PTHR31339">
    <property type="entry name" value="PECTIN LYASE-RELATED"/>
    <property type="match status" value="1"/>
</dbReference>
<dbReference type="PANTHER" id="PTHR31339:SF9">
    <property type="entry name" value="PLASMIN AND FIBRONECTIN-BINDING PROTEIN A"/>
    <property type="match status" value="1"/>
</dbReference>
<comment type="similarity">
    <text evidence="1 4">Belongs to the glycosyl hydrolase 28 family.</text>
</comment>
<keyword evidence="5" id="KW-0732">Signal</keyword>
<comment type="caution">
    <text evidence="7">The sequence shown here is derived from an EMBL/GenBank/DDBJ whole genome shotgun (WGS) entry which is preliminary data.</text>
</comment>
<evidence type="ECO:0000313" key="8">
    <source>
        <dbReference type="Proteomes" id="UP000813018"/>
    </source>
</evidence>
<evidence type="ECO:0000313" key="7">
    <source>
        <dbReference type="EMBL" id="MBW7466517.1"/>
    </source>
</evidence>
<feature type="domain" description="Rhamnogalacturonase A/B/Epimerase-like pectate lyase" evidence="6">
    <location>
        <begin position="78"/>
        <end position="152"/>
    </location>
</feature>
<keyword evidence="2 4" id="KW-0378">Hydrolase</keyword>
<dbReference type="InterPro" id="IPR006626">
    <property type="entry name" value="PbH1"/>
</dbReference>
<reference evidence="7 8" key="1">
    <citation type="journal article" date="2016" name="Int. J. Syst. Evol. Microbiol.">
        <title>Pontibacter aydingkolensis sp. nov., isolated from soil of a salt lake.</title>
        <authorList>
            <person name="Osman G."/>
            <person name="Zhang T."/>
            <person name="Lou K."/>
            <person name="Gao Y."/>
            <person name="Chang W."/>
            <person name="Lin Q."/>
            <person name="Yang H.M."/>
            <person name="Huo X.D."/>
            <person name="Wang N."/>
        </authorList>
    </citation>
    <scope>NUCLEOTIDE SEQUENCE [LARGE SCALE GENOMIC DNA]</scope>
    <source>
        <strain evidence="7 8">KACC 19255</strain>
    </source>
</reference>
<dbReference type="PROSITE" id="PS00502">
    <property type="entry name" value="POLYGALACTURONASE"/>
    <property type="match status" value="1"/>
</dbReference>
<accession>A0ABS7CRP6</accession>
<evidence type="ECO:0000256" key="2">
    <source>
        <dbReference type="ARBA" id="ARBA00022801"/>
    </source>
</evidence>
<dbReference type="EMBL" id="JAHYXK010000003">
    <property type="protein sequence ID" value="MBW7466517.1"/>
    <property type="molecule type" value="Genomic_DNA"/>
</dbReference>
<evidence type="ECO:0000259" key="6">
    <source>
        <dbReference type="Pfam" id="PF12708"/>
    </source>
</evidence>
<keyword evidence="3 4" id="KW-0326">Glycosidase</keyword>
<gene>
    <name evidence="7" type="ORF">K0O23_05510</name>
</gene>
<dbReference type="InterPro" id="IPR024535">
    <property type="entry name" value="RHGA/B-epi-like_pectate_lyase"/>
</dbReference>
<dbReference type="Gene3D" id="2.160.20.10">
    <property type="entry name" value="Single-stranded right-handed beta-helix, Pectin lyase-like"/>
    <property type="match status" value="1"/>
</dbReference>
<evidence type="ECO:0000256" key="4">
    <source>
        <dbReference type="RuleBase" id="RU361169"/>
    </source>
</evidence>
<dbReference type="RefSeq" id="WP_219876393.1">
    <property type="nucleotide sequence ID" value="NZ_JAHYXK010000003.1"/>
</dbReference>
<feature type="signal peptide" evidence="5">
    <location>
        <begin position="1"/>
        <end position="31"/>
    </location>
</feature>
<protein>
    <submittedName>
        <fullName evidence="7">Glycoside hydrolase family 28 protein</fullName>
    </submittedName>
</protein>
<name>A0ABS7CRP6_9BACT</name>
<evidence type="ECO:0000256" key="5">
    <source>
        <dbReference type="SAM" id="SignalP"/>
    </source>
</evidence>
<dbReference type="InterPro" id="IPR012334">
    <property type="entry name" value="Pectin_lyas_fold"/>
</dbReference>
<feature type="chain" id="PRO_5046977302" evidence="5">
    <location>
        <begin position="32"/>
        <end position="587"/>
    </location>
</feature>
<dbReference type="SUPFAM" id="SSF51126">
    <property type="entry name" value="Pectin lyase-like"/>
    <property type="match status" value="1"/>
</dbReference>
<dbReference type="GO" id="GO:0016787">
    <property type="term" value="F:hydrolase activity"/>
    <property type="evidence" value="ECO:0007669"/>
    <property type="project" value="UniProtKB-KW"/>
</dbReference>
<keyword evidence="8" id="KW-1185">Reference proteome</keyword>
<dbReference type="Pfam" id="PF12708">
    <property type="entry name" value="Pect-lyase_RHGA_epim"/>
    <property type="match status" value="1"/>
</dbReference>
<organism evidence="7 8">
    <name type="scientific">Pontibacter aydingkolensis</name>
    <dbReference type="NCBI Taxonomy" id="1911536"/>
    <lineage>
        <taxon>Bacteria</taxon>
        <taxon>Pseudomonadati</taxon>
        <taxon>Bacteroidota</taxon>
        <taxon>Cytophagia</taxon>
        <taxon>Cytophagales</taxon>
        <taxon>Hymenobacteraceae</taxon>
        <taxon>Pontibacter</taxon>
    </lineage>
</organism>
<dbReference type="Proteomes" id="UP000813018">
    <property type="component" value="Unassembled WGS sequence"/>
</dbReference>
<dbReference type="InterPro" id="IPR000743">
    <property type="entry name" value="Glyco_hydro_28"/>
</dbReference>
<evidence type="ECO:0000256" key="1">
    <source>
        <dbReference type="ARBA" id="ARBA00008834"/>
    </source>
</evidence>
<dbReference type="InterPro" id="IPR051801">
    <property type="entry name" value="GH28_Enzymes"/>
</dbReference>
<dbReference type="Pfam" id="PF00295">
    <property type="entry name" value="Glyco_hydro_28"/>
    <property type="match status" value="1"/>
</dbReference>
<evidence type="ECO:0000256" key="3">
    <source>
        <dbReference type="ARBA" id="ARBA00023295"/>
    </source>
</evidence>
<sequence length="587" mass="63607">MNIRKITVNRFLALVALAGMLQVSCQQQPIAQTNTTASSEANTTTSAGATTDTTTDVYAGVEFDMPRVQEPTIPNNSVSITDFGAVGDGLTKNTEAFAKAIDAMAAKGGGRVVIPRGIWITGPITLKSNINLHAEAGALVIFSANFDDYPLIYTSFEGLNTYRSISPINGKDLENVAITGKGTFDGSGDAWRPTKKSKLTDAQWKNLVKSGGVVSEDGKTWYPSAKSMKGDSKDNFNVPDFKTKEEFEAVKDYLRPVMVSLVNCKKVLLDGPTFQNSPAWNIHPLMCEDVTIRNLNVRNPWYSQNGDGLDLESCKNSVIYDNTFDVGDDAICIKSGKNKDGRDRGIPTENVIIKNNIVYHGHGGFVVGSEMSGGVKNVHVSNCTFIGTDIGIRFKSTRGRGGVVENIYISNIDMINIPTQAISFNLFYGGNSPVLDDTQSSETEKRDERLLPVTEETPSFKDIYMRNITVAGADEAVALQGLPEMNLKNVSIENSILKATKGITAVDADGIKLKNVQVITEKGPALTIYNSKNIAVKGLKYKDGQEQVVRVLGPLTKNVTLETKDFKDASKQVSKGKDLSASALKVE</sequence>
<proteinExistence type="inferred from homology"/>
<dbReference type="InterPro" id="IPR011050">
    <property type="entry name" value="Pectin_lyase_fold/virulence"/>
</dbReference>
<dbReference type="SMART" id="SM00710">
    <property type="entry name" value="PbH1"/>
    <property type="match status" value="7"/>
</dbReference>